<dbReference type="InterPro" id="IPR000601">
    <property type="entry name" value="PKD_dom"/>
</dbReference>
<dbReference type="InterPro" id="IPR013783">
    <property type="entry name" value="Ig-like_fold"/>
</dbReference>
<dbReference type="Proteomes" id="UP000244450">
    <property type="component" value="Unassembled WGS sequence"/>
</dbReference>
<keyword evidence="1" id="KW-0732">Signal</keyword>
<dbReference type="GO" id="GO:0004553">
    <property type="term" value="F:hydrolase activity, hydrolyzing O-glycosyl compounds"/>
    <property type="evidence" value="ECO:0007669"/>
    <property type="project" value="UniProtKB-ARBA"/>
</dbReference>
<feature type="domain" description="PKD" evidence="2">
    <location>
        <begin position="421"/>
        <end position="461"/>
    </location>
</feature>
<proteinExistence type="predicted"/>
<keyword evidence="4" id="KW-1185">Reference proteome</keyword>
<dbReference type="GO" id="GO:0005975">
    <property type="term" value="P:carbohydrate metabolic process"/>
    <property type="evidence" value="ECO:0007669"/>
    <property type="project" value="UniProtKB-ARBA"/>
</dbReference>
<dbReference type="SUPFAM" id="SSF49299">
    <property type="entry name" value="PKD domain"/>
    <property type="match status" value="3"/>
</dbReference>
<comment type="caution">
    <text evidence="3">The sequence shown here is derived from an EMBL/GenBank/DDBJ whole genome shotgun (WGS) entry which is preliminary data.</text>
</comment>
<organism evidence="3 4">
    <name type="scientific">Chitinophaga parva</name>
    <dbReference type="NCBI Taxonomy" id="2169414"/>
    <lineage>
        <taxon>Bacteria</taxon>
        <taxon>Pseudomonadati</taxon>
        <taxon>Bacteroidota</taxon>
        <taxon>Chitinophagia</taxon>
        <taxon>Chitinophagales</taxon>
        <taxon>Chitinophagaceae</taxon>
        <taxon>Chitinophaga</taxon>
    </lineage>
</organism>
<dbReference type="Pfam" id="PF18911">
    <property type="entry name" value="PKD_4"/>
    <property type="match status" value="3"/>
</dbReference>
<dbReference type="InterPro" id="IPR022409">
    <property type="entry name" value="PKD/Chitinase_dom"/>
</dbReference>
<dbReference type="CDD" id="cd01951">
    <property type="entry name" value="lectin_L-type"/>
    <property type="match status" value="1"/>
</dbReference>
<feature type="domain" description="PKD" evidence="2">
    <location>
        <begin position="244"/>
        <end position="308"/>
    </location>
</feature>
<evidence type="ECO:0000313" key="4">
    <source>
        <dbReference type="Proteomes" id="UP000244450"/>
    </source>
</evidence>
<dbReference type="Gene3D" id="2.60.40.10">
    <property type="entry name" value="Immunoglobulins"/>
    <property type="match status" value="3"/>
</dbReference>
<dbReference type="NCBIfam" id="TIGR04131">
    <property type="entry name" value="Bac_Flav_CTERM"/>
    <property type="match status" value="1"/>
</dbReference>
<evidence type="ECO:0000313" key="3">
    <source>
        <dbReference type="EMBL" id="PUZ26077.1"/>
    </source>
</evidence>
<dbReference type="Pfam" id="PF18483">
    <property type="entry name" value="Lectin_L-type_dom"/>
    <property type="match status" value="1"/>
</dbReference>
<feature type="chain" id="PRO_5015673770" description="PKD domain-containing protein" evidence="1">
    <location>
        <begin position="21"/>
        <end position="646"/>
    </location>
</feature>
<accession>A0A2T7BIG9</accession>
<dbReference type="Gene3D" id="2.60.120.200">
    <property type="match status" value="1"/>
</dbReference>
<dbReference type="PANTHER" id="PTHR32401:SF48">
    <property type="entry name" value="LEGUME LECTIN DOMAIN-CONTAINING PROTEIN"/>
    <property type="match status" value="1"/>
</dbReference>
<protein>
    <recommendedName>
        <fullName evidence="2">PKD domain-containing protein</fullName>
    </recommendedName>
</protein>
<dbReference type="SMART" id="SM00089">
    <property type="entry name" value="PKD"/>
    <property type="match status" value="3"/>
</dbReference>
<dbReference type="PANTHER" id="PTHR32401">
    <property type="entry name" value="CONCANAVALIN A-LIKE LECTIN FAMILY PROTEIN"/>
    <property type="match status" value="1"/>
</dbReference>
<dbReference type="Pfam" id="PF13585">
    <property type="entry name" value="CHU_C"/>
    <property type="match status" value="1"/>
</dbReference>
<dbReference type="InterPro" id="IPR050258">
    <property type="entry name" value="Leguminous_Lectin"/>
</dbReference>
<dbReference type="EMBL" id="QCYK01000002">
    <property type="protein sequence ID" value="PUZ26077.1"/>
    <property type="molecule type" value="Genomic_DNA"/>
</dbReference>
<feature type="signal peptide" evidence="1">
    <location>
        <begin position="1"/>
        <end position="20"/>
    </location>
</feature>
<evidence type="ECO:0000256" key="1">
    <source>
        <dbReference type="SAM" id="SignalP"/>
    </source>
</evidence>
<dbReference type="InterPro" id="IPR026341">
    <property type="entry name" value="T9SS_type_B"/>
</dbReference>
<dbReference type="OrthoDB" id="1490014at2"/>
<gene>
    <name evidence="3" type="ORF">DCC81_17705</name>
</gene>
<sequence length="646" mass="68880">MKKVLCLFAFLCAMELPLHAQTQQPYILNGNATQQSCNCYQLTPATNFASGTVWNKNKIDLSQSFNYVFDVNLGCDPNGADGIAFILQTQGTSLGASGQGLGFKGVTPSLGVLIDTYSNADENDPSFDHLAIQMDGLTDHASSGNLAGPVQVIDGVNNIKDCQWHLLRINWDAPTKTLVISVDNAQRLTLTKDLVADIFNGDPSVYWGFAGSTGGATNVQQFCAALRPAFAFNTSQNLCDGTPVTFNNSSSSFGTVTRWYWDLGDGTTYTGPQPPAHTYPAAGQYPVKFVIEDNSGCISDTLKTTVTIGSYPEPDFAPTMLCTGSDMQVTDHSALAVGTPATWAWDWGNGATSSGETVQAPYTTAGDYPVTLRVTSAQGCAATATKTLHVAPTPQVSINTGNVCLGSAAGFEGINLTPAIPIQSWTWNLGNGQLTGGQQPSYTYPEAGTYSVHLTAESNEGCVTNAPVAQVAVLDVKADAGADTLVAMGQPLQLYSHGDNPPGTKYSWYPATGLSDPTIANPVAIVNADQAYTLMVVTPEGCQDEASIHIKAYKGPEFYVPTAFSPNGDGHNDYFQAIAAGVPQIDFFRVWNRWGELVFSTQDLHGYWDGNIKGKPADAAAYVWMIQGTDYTGRRFSRQGAVVLVR</sequence>
<dbReference type="AlphaFoldDB" id="A0A2T7BIG9"/>
<evidence type="ECO:0000259" key="2">
    <source>
        <dbReference type="PROSITE" id="PS50093"/>
    </source>
</evidence>
<reference evidence="3 4" key="1">
    <citation type="submission" date="2018-04" db="EMBL/GenBank/DDBJ databases">
        <title>Chitinophaga fuyangensis sp. nov., isolated from soil in a chemical factory.</title>
        <authorList>
            <person name="Chen K."/>
        </authorList>
    </citation>
    <scope>NUCLEOTIDE SEQUENCE [LARGE SCALE GENOMIC DNA]</scope>
    <source>
        <strain evidence="3 4">LY-1</strain>
    </source>
</reference>
<dbReference type="CDD" id="cd00146">
    <property type="entry name" value="PKD"/>
    <property type="match status" value="3"/>
</dbReference>
<dbReference type="SUPFAM" id="SSF49899">
    <property type="entry name" value="Concanavalin A-like lectins/glucanases"/>
    <property type="match status" value="1"/>
</dbReference>
<dbReference type="InterPro" id="IPR035986">
    <property type="entry name" value="PKD_dom_sf"/>
</dbReference>
<name>A0A2T7BIG9_9BACT</name>
<dbReference type="InterPro" id="IPR013320">
    <property type="entry name" value="ConA-like_dom_sf"/>
</dbReference>
<dbReference type="RefSeq" id="WP_108687914.1">
    <property type="nucleotide sequence ID" value="NZ_QCYK01000002.1"/>
</dbReference>
<feature type="domain" description="PKD" evidence="2">
    <location>
        <begin position="338"/>
        <end position="390"/>
    </location>
</feature>
<dbReference type="PROSITE" id="PS50093">
    <property type="entry name" value="PKD"/>
    <property type="match status" value="3"/>
</dbReference>
<dbReference type="InterPro" id="IPR056573">
    <property type="entry name" value="Lectin_L-type_dom"/>
</dbReference>